<dbReference type="InterPro" id="IPR056884">
    <property type="entry name" value="NPHP3-like_N"/>
</dbReference>
<dbReference type="AlphaFoldDB" id="A0A6A7BKT6"/>
<accession>A0A6A7BKT6</accession>
<proteinExistence type="predicted"/>
<dbReference type="PANTHER" id="PTHR10039">
    <property type="entry name" value="AMELOGENIN"/>
    <property type="match status" value="1"/>
</dbReference>
<dbReference type="Gene3D" id="3.40.50.300">
    <property type="entry name" value="P-loop containing nucleotide triphosphate hydrolases"/>
    <property type="match status" value="1"/>
</dbReference>
<dbReference type="OrthoDB" id="443402at2759"/>
<dbReference type="Pfam" id="PF25053">
    <property type="entry name" value="DUF7791"/>
    <property type="match status" value="1"/>
</dbReference>
<keyword evidence="1" id="KW-0677">Repeat</keyword>
<sequence>MDPASAFSLAAAVLQVVDFSSKVIKRTKEVYRSADGAIEEHRLLEDATANLAELLEEFKKKLNEERERAKRLDEKREQAWGRGQAHPPRKISTAEKQLDRLREESRDVANTLHQVLTDVKRTKSGHDRNPFDQGLRSVFIQKRLSELKERLDLIRKQFDTTLLVTLKVNSVESPTKSSDDDDQRTAVLREVEMNRWDPSRERDVAQFSLMLQSKVIDQDVETGFCKMILARLFFTEMDHRYEAIPEAYKTTFSWLFHQDGRSDDAEWDSYTDWLSASDGRNIYWITGKPGSGKSTLMKYLSQEPLTTTHLLHAWAKQTQLVCVSFYLWNSGTAMQMSRIGLLQSLLYAALKNDRATLLHLFQERFQQYIAFGGGRQPFVWLELKDVFTAMLSAPLVPTKFFMIIDGLDEFDGKPADIIELILELAQHSHVKLCVASRPWIEFSDAFEDRPNLLLERLTKQDIHRYVTGRFGKDKHYAKLLIHEPDYAEKIVRDLIDKAEGVFLWVHLVVLSLLEGLSNADRMSDLAARLEALPRGLERLYKKLCSTLEPHHFKHACQIFRLIEAIGRVCPVLHLWFADNEDNRSAMEQKIEVLSNSEMLYRMELMKRRLISRCRGLLEVTRSDPVDEFPWKDVCVGWAHRTARDYITSKAVWNIVLETTEHDAFDLTSHKANALMGIFKAVPDSADAKWRQFMGCVFLALQAESQLKHCDVEYLEEVGRTAMVICVLYLRGAHLKFSRLDVRKPLEFLTFLDLAVWLRLVSYVQFKAPLVTREDLHHAARFRDLPMSEEVSNSEFPGWIPTDDATRAAIANICTRKQLDKVLDEALRGHDKDQRRSKLDYFKRRFLGS</sequence>
<name>A0A6A7BKT6_9PLEO</name>
<dbReference type="Proteomes" id="UP000799423">
    <property type="component" value="Unassembled WGS sequence"/>
</dbReference>
<keyword evidence="6" id="KW-1185">Reference proteome</keyword>
<evidence type="ECO:0000259" key="3">
    <source>
        <dbReference type="Pfam" id="PF24883"/>
    </source>
</evidence>
<evidence type="ECO:0000259" key="4">
    <source>
        <dbReference type="Pfam" id="PF25053"/>
    </source>
</evidence>
<feature type="compositionally biased region" description="Basic and acidic residues" evidence="2">
    <location>
        <begin position="69"/>
        <end position="79"/>
    </location>
</feature>
<evidence type="ECO:0000313" key="6">
    <source>
        <dbReference type="Proteomes" id="UP000799423"/>
    </source>
</evidence>
<dbReference type="SUPFAM" id="SSF52540">
    <property type="entry name" value="P-loop containing nucleoside triphosphate hydrolases"/>
    <property type="match status" value="1"/>
</dbReference>
<dbReference type="InterPro" id="IPR027417">
    <property type="entry name" value="P-loop_NTPase"/>
</dbReference>
<organism evidence="5 6">
    <name type="scientific">Plenodomus tracheiphilus IPT5</name>
    <dbReference type="NCBI Taxonomy" id="1408161"/>
    <lineage>
        <taxon>Eukaryota</taxon>
        <taxon>Fungi</taxon>
        <taxon>Dikarya</taxon>
        <taxon>Ascomycota</taxon>
        <taxon>Pezizomycotina</taxon>
        <taxon>Dothideomycetes</taxon>
        <taxon>Pleosporomycetidae</taxon>
        <taxon>Pleosporales</taxon>
        <taxon>Pleosporineae</taxon>
        <taxon>Leptosphaeriaceae</taxon>
        <taxon>Plenodomus</taxon>
    </lineage>
</organism>
<dbReference type="InterPro" id="IPR056693">
    <property type="entry name" value="DUF7791"/>
</dbReference>
<dbReference type="PANTHER" id="PTHR10039:SF5">
    <property type="entry name" value="NACHT DOMAIN-CONTAINING PROTEIN"/>
    <property type="match status" value="1"/>
</dbReference>
<feature type="domain" description="Nephrocystin 3-like N-terminal" evidence="3">
    <location>
        <begin position="268"/>
        <end position="437"/>
    </location>
</feature>
<gene>
    <name evidence="5" type="ORF">T440DRAFT_438724</name>
</gene>
<protein>
    <submittedName>
        <fullName evidence="5">Uncharacterized protein</fullName>
    </submittedName>
</protein>
<reference evidence="5" key="1">
    <citation type="submission" date="2020-01" db="EMBL/GenBank/DDBJ databases">
        <authorList>
            <consortium name="DOE Joint Genome Institute"/>
            <person name="Haridas S."/>
            <person name="Albert R."/>
            <person name="Binder M."/>
            <person name="Bloem J."/>
            <person name="Labutti K."/>
            <person name="Salamov A."/>
            <person name="Andreopoulos B."/>
            <person name="Baker S.E."/>
            <person name="Barry K."/>
            <person name="Bills G."/>
            <person name="Bluhm B.H."/>
            <person name="Cannon C."/>
            <person name="Castanera R."/>
            <person name="Culley D.E."/>
            <person name="Daum C."/>
            <person name="Ezra D."/>
            <person name="Gonzalez J.B."/>
            <person name="Henrissat B."/>
            <person name="Kuo A."/>
            <person name="Liang C."/>
            <person name="Lipzen A."/>
            <person name="Lutzoni F."/>
            <person name="Magnuson J."/>
            <person name="Mondo S."/>
            <person name="Nolan M."/>
            <person name="Ohm R."/>
            <person name="Pangilinan J."/>
            <person name="Park H.-J."/>
            <person name="Ramirez L."/>
            <person name="Alfaro M."/>
            <person name="Sun H."/>
            <person name="Tritt A."/>
            <person name="Yoshinaga Y."/>
            <person name="Zwiers L.-H."/>
            <person name="Turgeon B.G."/>
            <person name="Goodwin S.B."/>
            <person name="Spatafora J.W."/>
            <person name="Crous P.W."/>
            <person name="Grigoriev I.V."/>
        </authorList>
    </citation>
    <scope>NUCLEOTIDE SEQUENCE</scope>
    <source>
        <strain evidence="5">IPT5</strain>
    </source>
</reference>
<dbReference type="EMBL" id="MU006289">
    <property type="protein sequence ID" value="KAF2856080.1"/>
    <property type="molecule type" value="Genomic_DNA"/>
</dbReference>
<evidence type="ECO:0000256" key="2">
    <source>
        <dbReference type="SAM" id="MobiDB-lite"/>
    </source>
</evidence>
<feature type="domain" description="DUF7791" evidence="4">
    <location>
        <begin position="547"/>
        <end position="686"/>
    </location>
</feature>
<evidence type="ECO:0000256" key="1">
    <source>
        <dbReference type="ARBA" id="ARBA00022737"/>
    </source>
</evidence>
<feature type="region of interest" description="Disordered" evidence="2">
    <location>
        <begin position="69"/>
        <end position="90"/>
    </location>
</feature>
<evidence type="ECO:0000313" key="5">
    <source>
        <dbReference type="EMBL" id="KAF2856080.1"/>
    </source>
</evidence>
<dbReference type="Pfam" id="PF24883">
    <property type="entry name" value="NPHP3_N"/>
    <property type="match status" value="1"/>
</dbReference>